<dbReference type="RefSeq" id="WP_137067293.1">
    <property type="nucleotide sequence ID" value="NZ_CP040748.1"/>
</dbReference>
<dbReference type="GO" id="GO:0016740">
    <property type="term" value="F:transferase activity"/>
    <property type="evidence" value="ECO:0007669"/>
    <property type="project" value="UniProtKB-KW"/>
</dbReference>
<dbReference type="OrthoDB" id="3782133at2"/>
<organism evidence="1 2">
    <name type="scientific">Nocardioides jishulii</name>
    <dbReference type="NCBI Taxonomy" id="2575440"/>
    <lineage>
        <taxon>Bacteria</taxon>
        <taxon>Bacillati</taxon>
        <taxon>Actinomycetota</taxon>
        <taxon>Actinomycetes</taxon>
        <taxon>Propionibacteriales</taxon>
        <taxon>Nocardioidaceae</taxon>
        <taxon>Nocardioides</taxon>
    </lineage>
</organism>
<proteinExistence type="predicted"/>
<accession>A0A4U2YIX3</accession>
<protein>
    <submittedName>
        <fullName evidence="1">Nucleotidyltransferase family protein</fullName>
    </submittedName>
</protein>
<dbReference type="Proteomes" id="UP000307808">
    <property type="component" value="Unassembled WGS sequence"/>
</dbReference>
<gene>
    <name evidence="1" type="ORF">FC770_15845</name>
</gene>
<keyword evidence="2" id="KW-1185">Reference proteome</keyword>
<name>A0A4U2YIX3_9ACTN</name>
<evidence type="ECO:0000313" key="1">
    <source>
        <dbReference type="EMBL" id="TKI60282.1"/>
    </source>
</evidence>
<evidence type="ECO:0000313" key="2">
    <source>
        <dbReference type="Proteomes" id="UP000307808"/>
    </source>
</evidence>
<dbReference type="AlphaFoldDB" id="A0A4U2YIX3"/>
<keyword evidence="1" id="KW-0808">Transferase</keyword>
<dbReference type="EMBL" id="SZPY01000005">
    <property type="protein sequence ID" value="TKI60282.1"/>
    <property type="molecule type" value="Genomic_DNA"/>
</dbReference>
<comment type="caution">
    <text evidence="1">The sequence shown here is derived from an EMBL/GenBank/DDBJ whole genome shotgun (WGS) entry which is preliminary data.</text>
</comment>
<sequence length="330" mass="36750">MGAQDHDLDRELADGPADVATVGAAPAAATERVTGAEAMELLYALTADVARRTGTRVLAIKGISLTTHGLRAPRVSADIDVLMHPDDVDDFVAGMERAGWRRTPETTTPKLLEFHSVDLLNDHWPMGIDAHTYYPGFLAPPAEVFEELWRRRHPIEQAGREVMATDLAGSAAIAALHHLRAPWRPENSAALEALVERATPLFAGPAGEDLLACARATGAALTLAPFLERLGLTPPDPTHPSEAARIDHWRIATTSDPRMAYLHRFRSLRPRQWPAFVWHALMLNDDELQAFHGDQTTTTPLWKLRVQRWRRIAVAVPGMLRREWTRRRTR</sequence>
<reference evidence="1 2" key="1">
    <citation type="submission" date="2019-04" db="EMBL/GenBank/DDBJ databases">
        <authorList>
            <person name="Dong K."/>
        </authorList>
    </citation>
    <scope>NUCLEOTIDE SEQUENCE [LARGE SCALE GENOMIC DNA]</scope>
    <source>
        <strain evidence="2">dk3543</strain>
    </source>
</reference>